<keyword evidence="1" id="KW-0813">Transport</keyword>
<feature type="transmembrane region" description="Helical" evidence="2">
    <location>
        <begin position="92"/>
        <end position="110"/>
    </location>
</feature>
<name>A0A2N9DUW2_9LACO</name>
<dbReference type="PANTHER" id="PTHR11328">
    <property type="entry name" value="MAJOR FACILITATOR SUPERFAMILY DOMAIN-CONTAINING PROTEIN"/>
    <property type="match status" value="1"/>
</dbReference>
<dbReference type="GO" id="GO:0015293">
    <property type="term" value="F:symporter activity"/>
    <property type="evidence" value="ECO:0007669"/>
    <property type="project" value="InterPro"/>
</dbReference>
<feature type="transmembrane region" description="Helical" evidence="2">
    <location>
        <begin position="116"/>
        <end position="136"/>
    </location>
</feature>
<dbReference type="InterPro" id="IPR039672">
    <property type="entry name" value="MFS_2"/>
</dbReference>
<feature type="transmembrane region" description="Helical" evidence="2">
    <location>
        <begin position="288"/>
        <end position="307"/>
    </location>
</feature>
<accession>A0A2N9DUW2</accession>
<feature type="transmembrane region" description="Helical" evidence="2">
    <location>
        <begin position="385"/>
        <end position="409"/>
    </location>
</feature>
<protein>
    <submittedName>
        <fullName evidence="3">Transporter, Major Facilitator Superfamily (MFS) protein</fullName>
    </submittedName>
</protein>
<dbReference type="PANTHER" id="PTHR11328:SF24">
    <property type="entry name" value="MAJOR FACILITATOR SUPERFAMILY (MFS) PROFILE DOMAIN-CONTAINING PROTEIN"/>
    <property type="match status" value="1"/>
</dbReference>
<evidence type="ECO:0000256" key="1">
    <source>
        <dbReference type="ARBA" id="ARBA00022597"/>
    </source>
</evidence>
<dbReference type="GO" id="GO:0008643">
    <property type="term" value="P:carbohydrate transport"/>
    <property type="evidence" value="ECO:0007669"/>
    <property type="project" value="InterPro"/>
</dbReference>
<feature type="transmembrane region" description="Helical" evidence="2">
    <location>
        <begin position="340"/>
        <end position="359"/>
    </location>
</feature>
<keyword evidence="1" id="KW-0762">Sugar transport</keyword>
<organism evidence="3 4">
    <name type="scientific">Latilactobacillus fuchuensis</name>
    <dbReference type="NCBI Taxonomy" id="164393"/>
    <lineage>
        <taxon>Bacteria</taxon>
        <taxon>Bacillati</taxon>
        <taxon>Bacillota</taxon>
        <taxon>Bacilli</taxon>
        <taxon>Lactobacillales</taxon>
        <taxon>Lactobacillaceae</taxon>
        <taxon>Latilactobacillus</taxon>
    </lineage>
</organism>
<evidence type="ECO:0000256" key="2">
    <source>
        <dbReference type="SAM" id="Phobius"/>
    </source>
</evidence>
<keyword evidence="2" id="KW-0812">Transmembrane</keyword>
<dbReference type="CDD" id="cd17332">
    <property type="entry name" value="MFS_MelB_like"/>
    <property type="match status" value="1"/>
</dbReference>
<comment type="caution">
    <text evidence="3">The sequence shown here is derived from an EMBL/GenBank/DDBJ whole genome shotgun (WGS) entry which is preliminary data.</text>
</comment>
<reference evidence="3" key="1">
    <citation type="submission" date="2018-01" db="EMBL/GenBank/DDBJ databases">
        <authorList>
            <person name="Chaillou S."/>
        </authorList>
    </citation>
    <scope>NUCLEOTIDE SEQUENCE [LARGE SCALE GENOMIC DNA]</scope>
    <source>
        <strain evidence="3">MFPC41A2801</strain>
    </source>
</reference>
<dbReference type="Proteomes" id="UP000238739">
    <property type="component" value="Unassembled WGS sequence"/>
</dbReference>
<dbReference type="AlphaFoldDB" id="A0A2N9DUW2"/>
<feature type="transmembrane region" description="Helical" evidence="2">
    <location>
        <begin position="429"/>
        <end position="451"/>
    </location>
</feature>
<keyword evidence="2" id="KW-0472">Membrane</keyword>
<proteinExistence type="predicted"/>
<feature type="transmembrane region" description="Helical" evidence="2">
    <location>
        <begin position="157"/>
        <end position="179"/>
    </location>
</feature>
<feature type="transmembrane region" description="Helical" evidence="2">
    <location>
        <begin position="254"/>
        <end position="276"/>
    </location>
</feature>
<feature type="transmembrane region" description="Helical" evidence="2">
    <location>
        <begin position="55"/>
        <end position="80"/>
    </location>
</feature>
<feature type="transmembrane region" description="Helical" evidence="2">
    <location>
        <begin position="185"/>
        <end position="208"/>
    </location>
</feature>
<feature type="transmembrane region" description="Helical" evidence="2">
    <location>
        <begin position="20"/>
        <end position="43"/>
    </location>
</feature>
<dbReference type="GO" id="GO:0005886">
    <property type="term" value="C:plasma membrane"/>
    <property type="evidence" value="ECO:0007669"/>
    <property type="project" value="TreeGrafter"/>
</dbReference>
<sequence length="503" mass="56158">MSKPKRIYTPKKVTIGRSLAYGLTDVMGGGAFTIIGAFLLYFFTTFAGLTAVEGASIIGIARIVDAVTSLVMGSLTDNFYKTKLGKRFGRRHFWLLIGSPLMLVYVLMWVTGMNFWYYLVVYLMFEIIAASVLIPWETLPTEMTSDYKDRTKMSTCRMFISATGTFLATFVPGQIINMMGEHNAYAYFVNALIFAVIFAVCIMTANLATWEREITPEMEAELAKEPKLSMTGTLKKQLKDYFSTLKIKSFRKHLLIYLFSFTGKDVYNTIFVYFGVSCLGISATNSANILSLSVIGILVTVIAGFLMVKKGPKFLFISGYSIMFVMLAAFYAVYKIKPDNIMMWLIIIGLIYQVGRATLEFTPWNVFPFIPDLDEIVTKQHREGIYAAVMTFVRKSTVAVATFVVGFVLESGGYKAGQTTQSVGAQDTIVGILILGTGGLILIAFCVALTFKLNRETHDILVDEMNRLKNGGSKQDVTPEAKDVVEELTGYEYSQIWDENNTK</sequence>
<evidence type="ECO:0000313" key="3">
    <source>
        <dbReference type="EMBL" id="SPC37973.1"/>
    </source>
</evidence>
<dbReference type="RefSeq" id="WP_106483123.1">
    <property type="nucleotide sequence ID" value="NZ_LT984417.1"/>
</dbReference>
<evidence type="ECO:0000313" key="4">
    <source>
        <dbReference type="Proteomes" id="UP000238739"/>
    </source>
</evidence>
<gene>
    <name evidence="3" type="ORF">LFUMFP_210074</name>
</gene>
<dbReference type="Gene3D" id="1.20.1250.20">
    <property type="entry name" value="MFS general substrate transporter like domains"/>
    <property type="match status" value="2"/>
</dbReference>
<dbReference type="InterPro" id="IPR036259">
    <property type="entry name" value="MFS_trans_sf"/>
</dbReference>
<keyword evidence="4" id="KW-1185">Reference proteome</keyword>
<dbReference type="SUPFAM" id="SSF103473">
    <property type="entry name" value="MFS general substrate transporter"/>
    <property type="match status" value="1"/>
</dbReference>
<dbReference type="EMBL" id="OGVC01000014">
    <property type="protein sequence ID" value="SPC37973.1"/>
    <property type="molecule type" value="Genomic_DNA"/>
</dbReference>
<keyword evidence="2" id="KW-1133">Transmembrane helix</keyword>
<dbReference type="Pfam" id="PF13347">
    <property type="entry name" value="MFS_2"/>
    <property type="match status" value="1"/>
</dbReference>
<feature type="transmembrane region" description="Helical" evidence="2">
    <location>
        <begin position="314"/>
        <end position="334"/>
    </location>
</feature>